<evidence type="ECO:0000256" key="4">
    <source>
        <dbReference type="ARBA" id="ARBA00048782"/>
    </source>
</evidence>
<dbReference type="Gene3D" id="3.30.1060.10">
    <property type="entry name" value="Peptide methionine sulphoxide reductase MsrA"/>
    <property type="match status" value="1"/>
</dbReference>
<dbReference type="GO" id="GO:0008113">
    <property type="term" value="F:peptide-methionine (S)-S-oxide reductase activity"/>
    <property type="evidence" value="ECO:0007669"/>
    <property type="project" value="UniProtKB-EC"/>
</dbReference>
<comment type="catalytic activity">
    <reaction evidence="3">
        <text>L-methionyl-[protein] + [thioredoxin]-disulfide + H2O = L-methionyl-(S)-S-oxide-[protein] + [thioredoxin]-dithiol</text>
        <dbReference type="Rhea" id="RHEA:14217"/>
        <dbReference type="Rhea" id="RHEA-COMP:10698"/>
        <dbReference type="Rhea" id="RHEA-COMP:10700"/>
        <dbReference type="Rhea" id="RHEA-COMP:12313"/>
        <dbReference type="Rhea" id="RHEA-COMP:12315"/>
        <dbReference type="ChEBI" id="CHEBI:15377"/>
        <dbReference type="ChEBI" id="CHEBI:16044"/>
        <dbReference type="ChEBI" id="CHEBI:29950"/>
        <dbReference type="ChEBI" id="CHEBI:44120"/>
        <dbReference type="ChEBI" id="CHEBI:50058"/>
        <dbReference type="EC" id="1.8.4.11"/>
    </reaction>
</comment>
<name>A0ABS5V4H3_9GAMM</name>
<gene>
    <name evidence="6" type="ORF">KJI95_12605</name>
</gene>
<evidence type="ECO:0000256" key="2">
    <source>
        <dbReference type="ARBA" id="ARBA00023002"/>
    </source>
</evidence>
<evidence type="ECO:0000313" key="7">
    <source>
        <dbReference type="Proteomes" id="UP001195903"/>
    </source>
</evidence>
<proteinExistence type="predicted"/>
<comment type="caution">
    <text evidence="6">The sequence shown here is derived from an EMBL/GenBank/DDBJ whole genome shotgun (WGS) entry which is preliminary data.</text>
</comment>
<evidence type="ECO:0000256" key="1">
    <source>
        <dbReference type="ARBA" id="ARBA00012502"/>
    </source>
</evidence>
<dbReference type="Proteomes" id="UP001195903">
    <property type="component" value="Unassembled WGS sequence"/>
</dbReference>
<keyword evidence="7" id="KW-1185">Reference proteome</keyword>
<feature type="domain" description="Peptide methionine sulphoxide reductase MsrA" evidence="5">
    <location>
        <begin position="31"/>
        <end position="166"/>
    </location>
</feature>
<dbReference type="Pfam" id="PF01625">
    <property type="entry name" value="PMSR"/>
    <property type="match status" value="1"/>
</dbReference>
<organism evidence="6 7">
    <name type="scientific">Shewanella jiangmenensis</name>
    <dbReference type="NCBI Taxonomy" id="2837387"/>
    <lineage>
        <taxon>Bacteria</taxon>
        <taxon>Pseudomonadati</taxon>
        <taxon>Pseudomonadota</taxon>
        <taxon>Gammaproteobacteria</taxon>
        <taxon>Alteromonadales</taxon>
        <taxon>Shewanellaceae</taxon>
        <taxon>Shewanella</taxon>
    </lineage>
</organism>
<dbReference type="PANTHER" id="PTHR43774">
    <property type="entry name" value="PEPTIDE METHIONINE SULFOXIDE REDUCTASE"/>
    <property type="match status" value="1"/>
</dbReference>
<dbReference type="InterPro" id="IPR036509">
    <property type="entry name" value="Met_Sox_Rdtase_MsrA_sf"/>
</dbReference>
<dbReference type="InterPro" id="IPR002569">
    <property type="entry name" value="Met_Sox_Rdtase_MsrA_dom"/>
</dbReference>
<protein>
    <recommendedName>
        <fullName evidence="1">peptide-methionine (S)-S-oxide reductase</fullName>
        <ecNumber evidence="1">1.8.4.11</ecNumber>
    </recommendedName>
</protein>
<dbReference type="EC" id="1.8.4.11" evidence="1"/>
<dbReference type="SUPFAM" id="SSF55068">
    <property type="entry name" value="Peptide methionine sulfoxide reductase"/>
    <property type="match status" value="1"/>
</dbReference>
<dbReference type="PANTHER" id="PTHR43774:SF1">
    <property type="entry name" value="PEPTIDE METHIONINE SULFOXIDE REDUCTASE MSRA 2"/>
    <property type="match status" value="1"/>
</dbReference>
<comment type="catalytic activity">
    <reaction evidence="4">
        <text>[thioredoxin]-disulfide + L-methionine + H2O = L-methionine (S)-S-oxide + [thioredoxin]-dithiol</text>
        <dbReference type="Rhea" id="RHEA:19993"/>
        <dbReference type="Rhea" id="RHEA-COMP:10698"/>
        <dbReference type="Rhea" id="RHEA-COMP:10700"/>
        <dbReference type="ChEBI" id="CHEBI:15377"/>
        <dbReference type="ChEBI" id="CHEBI:29950"/>
        <dbReference type="ChEBI" id="CHEBI:50058"/>
        <dbReference type="ChEBI" id="CHEBI:57844"/>
        <dbReference type="ChEBI" id="CHEBI:58772"/>
        <dbReference type="EC" id="1.8.4.11"/>
    </reaction>
</comment>
<reference evidence="6 7" key="1">
    <citation type="submission" date="2021-05" db="EMBL/GenBank/DDBJ databases">
        <title>Shewanella sp. JM162201.</title>
        <authorList>
            <person name="Xu S."/>
            <person name="Li A."/>
        </authorList>
    </citation>
    <scope>NUCLEOTIDE SEQUENCE [LARGE SCALE GENOMIC DNA]</scope>
    <source>
        <strain evidence="6 7">JM162201</strain>
    </source>
</reference>
<dbReference type="RefSeq" id="WP_214507555.1">
    <property type="nucleotide sequence ID" value="NZ_JAHEPS010000004.1"/>
</dbReference>
<evidence type="ECO:0000259" key="5">
    <source>
        <dbReference type="Pfam" id="PF01625"/>
    </source>
</evidence>
<sequence length="196" mass="21697">MSSNTPHASNTSHTAERSVTAAPDAAALAQLTLGGGCHWCTEAVFQSLAGVIKVEQGFAQSTPPYESWSEAVRVSFDPDKISEEQLIRVHLHTHAATKAHSMRGKYRSALYFHNERQQHSLNAALQLLAAEFCKPLITQILPLEGFKASPAEYQNYYHTDPKRPFCRVYIAPKLEKVRLLTEKNAAGHSAQTQQKA</sequence>
<evidence type="ECO:0000256" key="3">
    <source>
        <dbReference type="ARBA" id="ARBA00047806"/>
    </source>
</evidence>
<accession>A0ABS5V4H3</accession>
<keyword evidence="2 6" id="KW-0560">Oxidoreductase</keyword>
<dbReference type="EMBL" id="JAHEPS010000004">
    <property type="protein sequence ID" value="MBT1445362.1"/>
    <property type="molecule type" value="Genomic_DNA"/>
</dbReference>
<evidence type="ECO:0000313" key="6">
    <source>
        <dbReference type="EMBL" id="MBT1445362.1"/>
    </source>
</evidence>